<dbReference type="STRING" id="1157962.A0A250X6Z9"/>
<keyword evidence="1" id="KW-0472">Membrane</keyword>
<dbReference type="AlphaFoldDB" id="A0A250X6Z9"/>
<keyword evidence="1" id="KW-1133">Transmembrane helix</keyword>
<keyword evidence="1" id="KW-0812">Transmembrane</keyword>
<evidence type="ECO:0008006" key="4">
    <source>
        <dbReference type="Google" id="ProtNLM"/>
    </source>
</evidence>
<dbReference type="PANTHER" id="PTHR34943:SF2">
    <property type="entry name" value="PROTEIN COFACTOR ASSEMBLY OF COMPLEX C SUBUNIT B CCB4, CHLOROPLASTIC"/>
    <property type="match status" value="1"/>
</dbReference>
<dbReference type="EMBL" id="BEGY01000033">
    <property type="protein sequence ID" value="GAX78530.1"/>
    <property type="molecule type" value="Genomic_DNA"/>
</dbReference>
<dbReference type="OrthoDB" id="439612at2759"/>
<accession>A0A250X6Z9</accession>
<dbReference type="GO" id="GO:0010190">
    <property type="term" value="P:cytochrome b6f complex assembly"/>
    <property type="evidence" value="ECO:0007669"/>
    <property type="project" value="TreeGrafter"/>
</dbReference>
<gene>
    <name evidence="2" type="ORF">CEUSTIGMA_g5970.t1</name>
</gene>
<proteinExistence type="predicted"/>
<dbReference type="Pfam" id="PF11152">
    <property type="entry name" value="CCB2_CCB4"/>
    <property type="match status" value="1"/>
</dbReference>
<organism evidence="2 3">
    <name type="scientific">Chlamydomonas eustigma</name>
    <dbReference type="NCBI Taxonomy" id="1157962"/>
    <lineage>
        <taxon>Eukaryota</taxon>
        <taxon>Viridiplantae</taxon>
        <taxon>Chlorophyta</taxon>
        <taxon>core chlorophytes</taxon>
        <taxon>Chlorophyceae</taxon>
        <taxon>CS clade</taxon>
        <taxon>Chlamydomonadales</taxon>
        <taxon>Chlamydomonadaceae</taxon>
        <taxon>Chlamydomonas</taxon>
    </lineage>
</organism>
<dbReference type="Proteomes" id="UP000232323">
    <property type="component" value="Unassembled WGS sequence"/>
</dbReference>
<dbReference type="InterPro" id="IPR044705">
    <property type="entry name" value="CCB4"/>
</dbReference>
<sequence length="248" mass="26615">MKSAAEVPDITYSAVASNQNFFRAMPLYAGGLGIVGVLANRLLAGVAPVVDASSSQSRIDVLGIFMSAVLLLTGLQWLSLKPREMLPAPLTGNEIFWQDPNIRLPPGASEELKWAWESLKACTRCKSLVLIYQGRNIFHAGFIAAGRRPGTAEAGELCNTAMQSGQGNYLANLVLYPGRFEFTDYLPEGIQGVVVQPVGKSGVLIAATDTIRGISRLDQAWLSTIADKFDVTLEKLVISKGVGFGVTK</sequence>
<evidence type="ECO:0000313" key="2">
    <source>
        <dbReference type="EMBL" id="GAX78530.1"/>
    </source>
</evidence>
<evidence type="ECO:0000313" key="3">
    <source>
        <dbReference type="Proteomes" id="UP000232323"/>
    </source>
</evidence>
<evidence type="ECO:0000256" key="1">
    <source>
        <dbReference type="SAM" id="Phobius"/>
    </source>
</evidence>
<feature type="transmembrane region" description="Helical" evidence="1">
    <location>
        <begin position="61"/>
        <end position="80"/>
    </location>
</feature>
<keyword evidence="3" id="KW-1185">Reference proteome</keyword>
<reference evidence="2 3" key="1">
    <citation type="submission" date="2017-08" db="EMBL/GenBank/DDBJ databases">
        <title>Acidophilic green algal genome provides insights into adaptation to an acidic environment.</title>
        <authorList>
            <person name="Hirooka S."/>
            <person name="Hirose Y."/>
            <person name="Kanesaki Y."/>
            <person name="Higuchi S."/>
            <person name="Fujiwara T."/>
            <person name="Onuma R."/>
            <person name="Era A."/>
            <person name="Ohbayashi R."/>
            <person name="Uzuka A."/>
            <person name="Nozaki H."/>
            <person name="Yoshikawa H."/>
            <person name="Miyagishima S.Y."/>
        </authorList>
    </citation>
    <scope>NUCLEOTIDE SEQUENCE [LARGE SCALE GENOMIC DNA]</scope>
    <source>
        <strain evidence="2 3">NIES-2499</strain>
    </source>
</reference>
<comment type="caution">
    <text evidence="2">The sequence shown here is derived from an EMBL/GenBank/DDBJ whole genome shotgun (WGS) entry which is preliminary data.</text>
</comment>
<protein>
    <recommendedName>
        <fullName evidence="4">Cofactor assembly of complex C subunit B</fullName>
    </recommendedName>
</protein>
<feature type="transmembrane region" description="Helical" evidence="1">
    <location>
        <begin position="27"/>
        <end position="49"/>
    </location>
</feature>
<dbReference type="GO" id="GO:0009507">
    <property type="term" value="C:chloroplast"/>
    <property type="evidence" value="ECO:0007669"/>
    <property type="project" value="TreeGrafter"/>
</dbReference>
<dbReference type="InterPro" id="IPR021325">
    <property type="entry name" value="CCB2/CCB4"/>
</dbReference>
<name>A0A250X6Z9_9CHLO</name>
<dbReference type="PANTHER" id="PTHR34943">
    <property type="match status" value="1"/>
</dbReference>